<gene>
    <name evidence="1" type="ORF">AMECASPLE_022765</name>
</gene>
<keyword evidence="2" id="KW-1185">Reference proteome</keyword>
<reference evidence="1 2" key="1">
    <citation type="submission" date="2021-06" db="EMBL/GenBank/DDBJ databases">
        <authorList>
            <person name="Palmer J.M."/>
        </authorList>
    </citation>
    <scope>NUCLEOTIDE SEQUENCE [LARGE SCALE GENOMIC DNA]</scope>
    <source>
        <strain evidence="1 2">AS_MEX2019</strain>
        <tissue evidence="1">Muscle</tissue>
    </source>
</reference>
<comment type="caution">
    <text evidence="1">The sequence shown here is derived from an EMBL/GenBank/DDBJ whole genome shotgun (WGS) entry which is preliminary data.</text>
</comment>
<organism evidence="1 2">
    <name type="scientific">Ameca splendens</name>
    <dbReference type="NCBI Taxonomy" id="208324"/>
    <lineage>
        <taxon>Eukaryota</taxon>
        <taxon>Metazoa</taxon>
        <taxon>Chordata</taxon>
        <taxon>Craniata</taxon>
        <taxon>Vertebrata</taxon>
        <taxon>Euteleostomi</taxon>
        <taxon>Actinopterygii</taxon>
        <taxon>Neopterygii</taxon>
        <taxon>Teleostei</taxon>
        <taxon>Neoteleostei</taxon>
        <taxon>Acanthomorphata</taxon>
        <taxon>Ovalentaria</taxon>
        <taxon>Atherinomorphae</taxon>
        <taxon>Cyprinodontiformes</taxon>
        <taxon>Goodeidae</taxon>
        <taxon>Ameca</taxon>
    </lineage>
</organism>
<protein>
    <submittedName>
        <fullName evidence="1">Uncharacterized protein</fullName>
    </submittedName>
</protein>
<evidence type="ECO:0000313" key="2">
    <source>
        <dbReference type="Proteomes" id="UP001469553"/>
    </source>
</evidence>
<dbReference type="EMBL" id="JAHRIP010030265">
    <property type="protein sequence ID" value="MEQ2292398.1"/>
    <property type="molecule type" value="Genomic_DNA"/>
</dbReference>
<accession>A0ABV0YG06</accession>
<name>A0ABV0YG06_9TELE</name>
<dbReference type="Proteomes" id="UP001469553">
    <property type="component" value="Unassembled WGS sequence"/>
</dbReference>
<proteinExistence type="predicted"/>
<evidence type="ECO:0000313" key="1">
    <source>
        <dbReference type="EMBL" id="MEQ2292398.1"/>
    </source>
</evidence>
<sequence length="100" mass="11290">MNSSFSYLIFLESNLITKACSCGLAKWFVILFPAASRSETAYRSRVQNKSGSEEVELDSFLKDSTKLLSSRQDVSGLIAPKVKRCTHRVTRKSLTRLMPR</sequence>